<dbReference type="Gene3D" id="3.40.50.300">
    <property type="entry name" value="P-loop containing nucleotide triphosphate hydrolases"/>
    <property type="match status" value="1"/>
</dbReference>
<dbReference type="SUPFAM" id="SSF52540">
    <property type="entry name" value="P-loop containing nucleoside triphosphate hydrolases"/>
    <property type="match status" value="1"/>
</dbReference>
<dbReference type="EMBL" id="JAPUFD010000004">
    <property type="protein sequence ID" value="MDI1487044.1"/>
    <property type="molecule type" value="Genomic_DNA"/>
</dbReference>
<sequence length="721" mass="81783">MSLQQPPHPIFLISVPRSGTNLFMHLFSEHPQLVQKDYSFFNAYLYGPENQRGKELIESDNPSGILVGGPLVEETFQKAYNRLESSIASIIQDQSSPKTVLLKDHTTMLLKTSACRFLKPDWASPSPKIAKAIESVTSPNPALSSSLRSSGGVMPNPTYLPDGFLEIFSPVVLIRHPAITVASLYGAMLRQQEAPKGDELYEWESHGSQTSPRTQWALWEWYSEKADLAEAGTNQKATNGAGDHLDRANGAMNSHLRPIVIDTDLDLLSQPAETIQYLTQRLSIDPAGIIQSWSPTASASDHPGLTAFKGTLLNSAGMMPPKTVSDDIQGKEAKKWEADWGKETLQFREFFDRELPKYAILSHRWGHKEVSFQEMEQNRAPDGSGKDKIKACCLQAVHDGFEWVWIDTCCIDKKSSAELTEAINSMFNWYRKAVICYVHLSDVTSRDEEESLRQFDRSKWFTRGWTLQELLAPQHCLFFNAMWEPMGTVKDFSSRIAEITNIEERFLKDKPPLRYLSVAQRMSWAATRVTTRIEDEAYCLLGIFDINMPLLYGEGGRAFRRLQLEIIKESSDESIFAWGLDVAHPTMKAVRYKRHETSVLAASPRNFGNCNNISLRKGYTRTFSITNLGLKIRVPFKARRSSLGPIFDLELNCYSYDEDLCFPIVLHLYQDASQLYDDQNTIWHRFECHLSTGLTSERYARNAVTAPMNDTKVYLNIQPRT</sequence>
<dbReference type="PANTHER" id="PTHR10622:SF10">
    <property type="entry name" value="HET DOMAIN-CONTAINING PROTEIN"/>
    <property type="match status" value="1"/>
</dbReference>
<gene>
    <name evidence="3" type="ORF">OHK93_006307</name>
</gene>
<protein>
    <recommendedName>
        <fullName evidence="5">Heterokaryon incompatibility domain-containing protein</fullName>
    </recommendedName>
</protein>
<evidence type="ECO:0000313" key="4">
    <source>
        <dbReference type="Proteomes" id="UP001161017"/>
    </source>
</evidence>
<evidence type="ECO:0000313" key="3">
    <source>
        <dbReference type="EMBL" id="MDI1487044.1"/>
    </source>
</evidence>
<evidence type="ECO:0000259" key="2">
    <source>
        <dbReference type="Pfam" id="PF26640"/>
    </source>
</evidence>
<dbReference type="PANTHER" id="PTHR10622">
    <property type="entry name" value="HET DOMAIN-CONTAINING PROTEIN"/>
    <property type="match status" value="1"/>
</dbReference>
<reference evidence="3" key="1">
    <citation type="journal article" date="2023" name="Genome Biol. Evol.">
        <title>First Whole Genome Sequence and Flow Cytometry Genome Size Data for the Lichen-Forming Fungus Ramalina farinacea (Ascomycota).</title>
        <authorList>
            <person name="Llewellyn T."/>
            <person name="Mian S."/>
            <person name="Hill R."/>
            <person name="Leitch I.J."/>
            <person name="Gaya E."/>
        </authorList>
    </citation>
    <scope>NUCLEOTIDE SEQUENCE</scope>
    <source>
        <strain evidence="3">LIQ254RAFAR</strain>
    </source>
</reference>
<dbReference type="Pfam" id="PF26640">
    <property type="entry name" value="DUF8212"/>
    <property type="match status" value="1"/>
</dbReference>
<proteinExistence type="predicted"/>
<name>A0AA43QK00_9LECA</name>
<dbReference type="AlphaFoldDB" id="A0AA43QK00"/>
<feature type="domain" description="Heterokaryon incompatibility" evidence="1">
    <location>
        <begin position="358"/>
        <end position="455"/>
    </location>
</feature>
<dbReference type="InterPro" id="IPR027417">
    <property type="entry name" value="P-loop_NTPase"/>
</dbReference>
<feature type="domain" description="DUF8212" evidence="2">
    <location>
        <begin position="557"/>
        <end position="614"/>
    </location>
</feature>
<dbReference type="Proteomes" id="UP001161017">
    <property type="component" value="Unassembled WGS sequence"/>
</dbReference>
<organism evidence="3 4">
    <name type="scientific">Ramalina farinacea</name>
    <dbReference type="NCBI Taxonomy" id="258253"/>
    <lineage>
        <taxon>Eukaryota</taxon>
        <taxon>Fungi</taxon>
        <taxon>Dikarya</taxon>
        <taxon>Ascomycota</taxon>
        <taxon>Pezizomycotina</taxon>
        <taxon>Lecanoromycetes</taxon>
        <taxon>OSLEUM clade</taxon>
        <taxon>Lecanoromycetidae</taxon>
        <taxon>Lecanorales</taxon>
        <taxon>Lecanorineae</taxon>
        <taxon>Ramalinaceae</taxon>
        <taxon>Ramalina</taxon>
    </lineage>
</organism>
<dbReference type="InterPro" id="IPR058525">
    <property type="entry name" value="DUF8212"/>
</dbReference>
<evidence type="ECO:0000259" key="1">
    <source>
        <dbReference type="Pfam" id="PF06985"/>
    </source>
</evidence>
<evidence type="ECO:0008006" key="5">
    <source>
        <dbReference type="Google" id="ProtNLM"/>
    </source>
</evidence>
<accession>A0AA43QK00</accession>
<comment type="caution">
    <text evidence="3">The sequence shown here is derived from an EMBL/GenBank/DDBJ whole genome shotgun (WGS) entry which is preliminary data.</text>
</comment>
<dbReference type="InterPro" id="IPR010730">
    <property type="entry name" value="HET"/>
</dbReference>
<dbReference type="Pfam" id="PF06985">
    <property type="entry name" value="HET"/>
    <property type="match status" value="1"/>
</dbReference>
<keyword evidence="4" id="KW-1185">Reference proteome</keyword>